<feature type="binding site" evidence="6">
    <location>
        <position position="79"/>
    </location>
    <ligand>
        <name>Zn(2+)</name>
        <dbReference type="ChEBI" id="CHEBI:29105"/>
        <note>catalytic</note>
    </ligand>
</feature>
<sequence length="138" mass="15273">MRQALDEARKAFNKGEVPIGAVVVYGDRIVGRGHNLTETLADPTAHAEMQALTAATGAIGGKYLNECRLYVTVEPCVMCAGACFWCQVGQVIYGAPDPKRGASLHTPSLFHPKTQVRTGILEQECREWMETFFRKLRF</sequence>
<comment type="function">
    <text evidence="6">Catalyzes the deamination of adenosine to inosine at the wobble position 34 of tRNA(Arg2).</text>
</comment>
<evidence type="ECO:0000256" key="2">
    <source>
        <dbReference type="ARBA" id="ARBA00022723"/>
    </source>
</evidence>
<dbReference type="EC" id="3.5.4.33" evidence="6"/>
<feature type="active site" description="Proton donor" evidence="6">
    <location>
        <position position="48"/>
    </location>
</feature>
<dbReference type="PANTHER" id="PTHR11079">
    <property type="entry name" value="CYTOSINE DEAMINASE FAMILY MEMBER"/>
    <property type="match status" value="1"/>
</dbReference>
<dbReference type="CDD" id="cd01285">
    <property type="entry name" value="nucleoside_deaminase"/>
    <property type="match status" value="1"/>
</dbReference>
<evidence type="ECO:0000313" key="8">
    <source>
        <dbReference type="EMBL" id="MBC5615734.1"/>
    </source>
</evidence>
<dbReference type="InterPro" id="IPR058535">
    <property type="entry name" value="MafB19-deam"/>
</dbReference>
<evidence type="ECO:0000256" key="1">
    <source>
        <dbReference type="ARBA" id="ARBA00022694"/>
    </source>
</evidence>
<dbReference type="EMBL" id="JACOOK010000001">
    <property type="protein sequence ID" value="MBC5615734.1"/>
    <property type="molecule type" value="Genomic_DNA"/>
</dbReference>
<comment type="subunit">
    <text evidence="6">Homodimer.</text>
</comment>
<feature type="binding site" evidence="6">
    <location>
        <position position="46"/>
    </location>
    <ligand>
        <name>Zn(2+)</name>
        <dbReference type="ChEBI" id="CHEBI:29105"/>
        <note>catalytic</note>
    </ligand>
</feature>
<reference evidence="8 9" key="1">
    <citation type="submission" date="2020-08" db="EMBL/GenBank/DDBJ databases">
        <title>Genome public.</title>
        <authorList>
            <person name="Liu C."/>
            <person name="Sun Q."/>
        </authorList>
    </citation>
    <scope>NUCLEOTIDE SEQUENCE [LARGE SCALE GENOMIC DNA]</scope>
    <source>
        <strain evidence="8 9">New-7</strain>
    </source>
</reference>
<evidence type="ECO:0000313" key="9">
    <source>
        <dbReference type="Proteomes" id="UP000636891"/>
    </source>
</evidence>
<evidence type="ECO:0000256" key="3">
    <source>
        <dbReference type="ARBA" id="ARBA00022801"/>
    </source>
</evidence>
<dbReference type="PROSITE" id="PS51747">
    <property type="entry name" value="CYT_DCMP_DEAMINASES_2"/>
    <property type="match status" value="1"/>
</dbReference>
<feature type="domain" description="CMP/dCMP-type deaminase" evidence="7">
    <location>
        <begin position="1"/>
        <end position="104"/>
    </location>
</feature>
<comment type="catalytic activity">
    <reaction evidence="5 6">
        <text>adenosine(34) in tRNA + H2O + H(+) = inosine(34) in tRNA + NH4(+)</text>
        <dbReference type="Rhea" id="RHEA:43168"/>
        <dbReference type="Rhea" id="RHEA-COMP:10373"/>
        <dbReference type="Rhea" id="RHEA-COMP:10374"/>
        <dbReference type="ChEBI" id="CHEBI:15377"/>
        <dbReference type="ChEBI" id="CHEBI:15378"/>
        <dbReference type="ChEBI" id="CHEBI:28938"/>
        <dbReference type="ChEBI" id="CHEBI:74411"/>
        <dbReference type="ChEBI" id="CHEBI:82852"/>
        <dbReference type="EC" id="3.5.4.33"/>
    </reaction>
</comment>
<gene>
    <name evidence="6" type="primary">tadA</name>
    <name evidence="8" type="ORF">H8S08_01695</name>
</gene>
<evidence type="ECO:0000259" key="7">
    <source>
        <dbReference type="PROSITE" id="PS51747"/>
    </source>
</evidence>
<evidence type="ECO:0000256" key="5">
    <source>
        <dbReference type="ARBA" id="ARBA00048045"/>
    </source>
</evidence>
<keyword evidence="1 6" id="KW-0819">tRNA processing</keyword>
<keyword evidence="9" id="KW-1185">Reference proteome</keyword>
<dbReference type="InterPro" id="IPR016193">
    <property type="entry name" value="Cytidine_deaminase-like"/>
</dbReference>
<evidence type="ECO:0000256" key="4">
    <source>
        <dbReference type="ARBA" id="ARBA00022833"/>
    </source>
</evidence>
<evidence type="ECO:0000256" key="6">
    <source>
        <dbReference type="HAMAP-Rule" id="MF_00972"/>
    </source>
</evidence>
<proteinExistence type="inferred from homology"/>
<dbReference type="SUPFAM" id="SSF53927">
    <property type="entry name" value="Cytidine deaminase-like"/>
    <property type="match status" value="1"/>
</dbReference>
<comment type="caution">
    <text evidence="8">The sequence shown here is derived from an EMBL/GenBank/DDBJ whole genome shotgun (WGS) entry which is preliminary data.</text>
</comment>
<comment type="cofactor">
    <cofactor evidence="6">
        <name>Zn(2+)</name>
        <dbReference type="ChEBI" id="CHEBI:29105"/>
    </cofactor>
    <text evidence="6">Binds 1 zinc ion per subunit.</text>
</comment>
<organism evidence="8 9">
    <name type="scientific">Alistipes hominis</name>
    <dbReference type="NCBI Taxonomy" id="2763015"/>
    <lineage>
        <taxon>Bacteria</taxon>
        <taxon>Pseudomonadati</taxon>
        <taxon>Bacteroidota</taxon>
        <taxon>Bacteroidia</taxon>
        <taxon>Bacteroidales</taxon>
        <taxon>Rikenellaceae</taxon>
        <taxon>Alistipes</taxon>
    </lineage>
</organism>
<comment type="similarity">
    <text evidence="6">Belongs to the cytidine and deoxycytidylate deaminase family.</text>
</comment>
<dbReference type="Proteomes" id="UP000636891">
    <property type="component" value="Unassembled WGS sequence"/>
</dbReference>
<keyword evidence="2 6" id="KW-0479">Metal-binding</keyword>
<dbReference type="Pfam" id="PF14437">
    <property type="entry name" value="MafB19-deam"/>
    <property type="match status" value="1"/>
</dbReference>
<dbReference type="PANTHER" id="PTHR11079:SF202">
    <property type="entry name" value="TRNA-SPECIFIC ADENOSINE DEAMINASE"/>
    <property type="match status" value="1"/>
</dbReference>
<name>A0ABR7CJ97_9BACT</name>
<accession>A0ABR7CJ97</accession>
<dbReference type="Gene3D" id="3.40.140.10">
    <property type="entry name" value="Cytidine Deaminase, domain 2"/>
    <property type="match status" value="1"/>
</dbReference>
<keyword evidence="4 6" id="KW-0862">Zinc</keyword>
<keyword evidence="3 6" id="KW-0378">Hydrolase</keyword>
<dbReference type="InterPro" id="IPR002125">
    <property type="entry name" value="CMP_dCMP_dom"/>
</dbReference>
<dbReference type="HAMAP" id="MF_00972">
    <property type="entry name" value="tRNA_aden_deaminase"/>
    <property type="match status" value="1"/>
</dbReference>
<dbReference type="InterPro" id="IPR028883">
    <property type="entry name" value="tRNA_aden_deaminase"/>
</dbReference>
<feature type="binding site" evidence="6">
    <location>
        <position position="76"/>
    </location>
    <ligand>
        <name>Zn(2+)</name>
        <dbReference type="ChEBI" id="CHEBI:29105"/>
        <note>catalytic</note>
    </ligand>
</feature>
<protein>
    <recommendedName>
        <fullName evidence="6">tRNA-specific adenosine deaminase</fullName>
        <ecNumber evidence="6">3.5.4.33</ecNumber>
    </recommendedName>
</protein>